<feature type="transmembrane region" description="Helical" evidence="1">
    <location>
        <begin position="63"/>
        <end position="87"/>
    </location>
</feature>
<keyword evidence="1" id="KW-0472">Membrane</keyword>
<gene>
    <name evidence="2" type="ORF">BN7_4706</name>
</gene>
<name>K0KSU9_WICCF</name>
<dbReference type="HOGENOM" id="CLU_1284169_0_0_1"/>
<keyword evidence="1" id="KW-0812">Transmembrane</keyword>
<keyword evidence="3" id="KW-1185">Reference proteome</keyword>
<proteinExistence type="predicted"/>
<evidence type="ECO:0000256" key="1">
    <source>
        <dbReference type="SAM" id="Phobius"/>
    </source>
</evidence>
<evidence type="ECO:0000313" key="3">
    <source>
        <dbReference type="Proteomes" id="UP000009328"/>
    </source>
</evidence>
<feature type="transmembrane region" description="Helical" evidence="1">
    <location>
        <begin position="146"/>
        <end position="171"/>
    </location>
</feature>
<dbReference type="AlphaFoldDB" id="K0KSU9"/>
<reference evidence="2 3" key="1">
    <citation type="journal article" date="2012" name="Eukaryot. Cell">
        <title>Draft genome sequence of Wickerhamomyces ciferrii NRRL Y-1031 F-60-10.</title>
        <authorList>
            <person name="Schneider J."/>
            <person name="Andrea H."/>
            <person name="Blom J."/>
            <person name="Jaenicke S."/>
            <person name="Ruckert C."/>
            <person name="Schorsch C."/>
            <person name="Szczepanowski R."/>
            <person name="Farwick M."/>
            <person name="Goesmann A."/>
            <person name="Puhler A."/>
            <person name="Schaffer S."/>
            <person name="Tauch A."/>
            <person name="Kohler T."/>
            <person name="Brinkrolf K."/>
        </authorList>
    </citation>
    <scope>NUCLEOTIDE SEQUENCE [LARGE SCALE GENOMIC DNA]</scope>
    <source>
        <strain evidence="3">ATCC 14091 / BCRC 22168 / CBS 111 / JCM 3599 / NBRC 0793 / NRRL Y-1031 F-60-10</strain>
    </source>
</reference>
<keyword evidence="1" id="KW-1133">Transmembrane helix</keyword>
<organism evidence="2 3">
    <name type="scientific">Wickerhamomyces ciferrii (strain ATCC 14091 / BCRC 22168 / CBS 111 / JCM 3599 / NBRC 0793 / NRRL Y-1031 F-60-10)</name>
    <name type="common">Yeast</name>
    <name type="synonym">Pichia ciferrii</name>
    <dbReference type="NCBI Taxonomy" id="1206466"/>
    <lineage>
        <taxon>Eukaryota</taxon>
        <taxon>Fungi</taxon>
        <taxon>Dikarya</taxon>
        <taxon>Ascomycota</taxon>
        <taxon>Saccharomycotina</taxon>
        <taxon>Saccharomycetes</taxon>
        <taxon>Phaffomycetales</taxon>
        <taxon>Wickerhamomycetaceae</taxon>
        <taxon>Wickerhamomyces</taxon>
    </lineage>
</organism>
<sequence>MSKQDEEQLFRRNSEFEMESALELKNEELNQYKLKLITKTNLNNISPNKILENQHHMNIENKILNIFIGLFTLFVICQYTLLSLINIEDTDLYFTMSVLSFIMITMGKLITYFGLINFIRRCYIGVKIFQTNVQTNILFKLINYQFIGFFQTCGLTIGIISINMMLQHVLINHQELYSNDVIVDITQVVDYVLYGVLIVGGVVSILYRSVRLMTR</sequence>
<evidence type="ECO:0000313" key="2">
    <source>
        <dbReference type="EMBL" id="CCH45127.1"/>
    </source>
</evidence>
<accession>K0KSU9</accession>
<dbReference type="Proteomes" id="UP000009328">
    <property type="component" value="Unassembled WGS sequence"/>
</dbReference>
<comment type="caution">
    <text evidence="2">The sequence shown here is derived from an EMBL/GenBank/DDBJ whole genome shotgun (WGS) entry which is preliminary data.</text>
</comment>
<feature type="transmembrane region" description="Helical" evidence="1">
    <location>
        <begin position="93"/>
        <end position="119"/>
    </location>
</feature>
<dbReference type="EMBL" id="CAIF01000180">
    <property type="protein sequence ID" value="CCH45127.1"/>
    <property type="molecule type" value="Genomic_DNA"/>
</dbReference>
<feature type="transmembrane region" description="Helical" evidence="1">
    <location>
        <begin position="191"/>
        <end position="210"/>
    </location>
</feature>
<protein>
    <submittedName>
        <fullName evidence="2">Membrane protein</fullName>
    </submittedName>
</protein>
<dbReference type="InParanoid" id="K0KSU9"/>